<reference evidence="3 4" key="1">
    <citation type="journal article" date="2019" name="Sci. Rep.">
        <title>A high-quality genome of Eragrostis curvula grass provides insights into Poaceae evolution and supports new strategies to enhance forage quality.</title>
        <authorList>
            <person name="Carballo J."/>
            <person name="Santos B.A.C.M."/>
            <person name="Zappacosta D."/>
            <person name="Garbus I."/>
            <person name="Selva J.P."/>
            <person name="Gallo C.A."/>
            <person name="Diaz A."/>
            <person name="Albertini E."/>
            <person name="Caccamo M."/>
            <person name="Echenique V."/>
        </authorList>
    </citation>
    <scope>NUCLEOTIDE SEQUENCE [LARGE SCALE GENOMIC DNA]</scope>
    <source>
        <strain evidence="4">cv. Victoria</strain>
        <tissue evidence="3">Leaf</tissue>
    </source>
</reference>
<feature type="non-terminal residue" evidence="3">
    <location>
        <position position="1"/>
    </location>
</feature>
<keyword evidence="4" id="KW-1185">Reference proteome</keyword>
<keyword evidence="2" id="KW-0812">Transmembrane</keyword>
<feature type="region of interest" description="Disordered" evidence="1">
    <location>
        <begin position="40"/>
        <end position="142"/>
    </location>
</feature>
<feature type="transmembrane region" description="Helical" evidence="2">
    <location>
        <begin position="315"/>
        <end position="339"/>
    </location>
</feature>
<feature type="compositionally biased region" description="Polar residues" evidence="1">
    <location>
        <begin position="45"/>
        <end position="66"/>
    </location>
</feature>
<proteinExistence type="predicted"/>
<evidence type="ECO:0000256" key="2">
    <source>
        <dbReference type="SAM" id="Phobius"/>
    </source>
</evidence>
<dbReference type="AlphaFoldDB" id="A0A5J9VXD9"/>
<evidence type="ECO:0000313" key="3">
    <source>
        <dbReference type="EMBL" id="TVU40588.1"/>
    </source>
</evidence>
<dbReference type="EMBL" id="RWGY01000007">
    <property type="protein sequence ID" value="TVU40588.1"/>
    <property type="molecule type" value="Genomic_DNA"/>
</dbReference>
<dbReference type="Gramene" id="TVU40588">
    <property type="protein sequence ID" value="TVU40588"/>
    <property type="gene ID" value="EJB05_14055"/>
</dbReference>
<dbReference type="Proteomes" id="UP000324897">
    <property type="component" value="Chromosome 4"/>
</dbReference>
<feature type="compositionally biased region" description="Low complexity" evidence="1">
    <location>
        <begin position="113"/>
        <end position="133"/>
    </location>
</feature>
<name>A0A5J9VXD9_9POAL</name>
<evidence type="ECO:0000313" key="4">
    <source>
        <dbReference type="Proteomes" id="UP000324897"/>
    </source>
</evidence>
<organism evidence="3 4">
    <name type="scientific">Eragrostis curvula</name>
    <name type="common">weeping love grass</name>
    <dbReference type="NCBI Taxonomy" id="38414"/>
    <lineage>
        <taxon>Eukaryota</taxon>
        <taxon>Viridiplantae</taxon>
        <taxon>Streptophyta</taxon>
        <taxon>Embryophyta</taxon>
        <taxon>Tracheophyta</taxon>
        <taxon>Spermatophyta</taxon>
        <taxon>Magnoliopsida</taxon>
        <taxon>Liliopsida</taxon>
        <taxon>Poales</taxon>
        <taxon>Poaceae</taxon>
        <taxon>PACMAD clade</taxon>
        <taxon>Chloridoideae</taxon>
        <taxon>Eragrostideae</taxon>
        <taxon>Eragrostidinae</taxon>
        <taxon>Eragrostis</taxon>
    </lineage>
</organism>
<gene>
    <name evidence="3" type="ORF">EJB05_14055</name>
</gene>
<accession>A0A5J9VXD9</accession>
<sequence>MIAFRIAGRRASNLATTLLGAGGLGRRPAATSLSLHRGGCPCTAPSRSTGTRSWSSAAVPSPQITTAADDDLSASTTRSLVVPPSPAPNAADDDGPASTTPSLVVQPPPAPAPADASSASTTLPPTPSSGSGTLVAAPSTGQAATLRRTCKGAMGWRSGEVLRRLGGGRIRLRQEATVGVTLPLIVFSGSQRSSSTFASFVSRSGKSCRPSLLHKKLTLVIGIQQQTIELLKDMEKMNGSGIDKILGILHTLTKEQATLLDMLVQHGDNPVLFTYDLRYFEYELIVEMGLSWDLFNILFEIKEASSMKGAMKAGLFSSLFCFLVGALFCIVSVLAMYYFGEDFPGLEESKTNIIQFLLSILKNPEVRTTTESYAEMFASAIWMAPISWIRTWLRGKANEGLVVTCSEFSNVATSFAYTVYMIIYRSNGSCEEGDLMEQLRLLGFVYKELCHDLLSFLTRKGYLNKESVVVPGVIYNSTKVMYSVPISSLVTCTSGKMKKEIAEAVAKRGTFKDMMS</sequence>
<evidence type="ECO:0000256" key="1">
    <source>
        <dbReference type="SAM" id="MobiDB-lite"/>
    </source>
</evidence>
<keyword evidence="2" id="KW-0472">Membrane</keyword>
<comment type="caution">
    <text evidence="3">The sequence shown here is derived from an EMBL/GenBank/DDBJ whole genome shotgun (WGS) entry which is preliminary data.</text>
</comment>
<feature type="compositionally biased region" description="Low complexity" evidence="1">
    <location>
        <begin position="96"/>
        <end position="105"/>
    </location>
</feature>
<evidence type="ECO:0008006" key="5">
    <source>
        <dbReference type="Google" id="ProtNLM"/>
    </source>
</evidence>
<protein>
    <recommendedName>
        <fullName evidence="5">MAGE domain-containing protein</fullName>
    </recommendedName>
</protein>
<keyword evidence="2" id="KW-1133">Transmembrane helix</keyword>